<proteinExistence type="predicted"/>
<protein>
    <submittedName>
        <fullName evidence="2">Membrane protein</fullName>
    </submittedName>
</protein>
<keyword evidence="1" id="KW-0472">Membrane</keyword>
<sequence length="338" mass="36883">MDFWYRIRFPLLFSGMVALLAGLWAGLLRLGWDIPLLTPDLPESHGPLMVACFLSVVIGLERAVALGHRWSYATPFFTGVGGFIYIFASSSPVGPVLVTIGAVSLVIINTVIIALQPALFTVIMGIGSIALLVGDIMWVLDFPIYQIVIWWAGFLILTITAERLELSRFLKPSKLAQTLFLIACAMFIAGMLAMSVSPEMGTIPAGIGILALTLWLGKYDIARRTIRQTGLTRFVAVCLLSGYAWLGIGGTLLLFSGVFEPGQYYDATLHAIFVGFVLSMIFGHAPIIFPAVLKVEVPYTPRFYSHLALLHVSLILRIVSDLGGFDTGQMWGGLINEI</sequence>
<feature type="transmembrane region" description="Helical" evidence="1">
    <location>
        <begin position="94"/>
        <end position="112"/>
    </location>
</feature>
<evidence type="ECO:0000256" key="1">
    <source>
        <dbReference type="SAM" id="Phobius"/>
    </source>
</evidence>
<feature type="transmembrane region" description="Helical" evidence="1">
    <location>
        <begin position="267"/>
        <end position="291"/>
    </location>
</feature>
<feature type="transmembrane region" description="Helical" evidence="1">
    <location>
        <begin position="234"/>
        <end position="255"/>
    </location>
</feature>
<feature type="transmembrane region" description="Helical" evidence="1">
    <location>
        <begin position="44"/>
        <end position="63"/>
    </location>
</feature>
<accession>A0A3B1BXE3</accession>
<dbReference type="AlphaFoldDB" id="A0A3B1BXE3"/>
<keyword evidence="1" id="KW-0812">Transmembrane</keyword>
<feature type="transmembrane region" description="Helical" evidence="1">
    <location>
        <begin position="202"/>
        <end position="222"/>
    </location>
</feature>
<feature type="transmembrane region" description="Helical" evidence="1">
    <location>
        <begin position="144"/>
        <end position="164"/>
    </location>
</feature>
<feature type="transmembrane region" description="Helical" evidence="1">
    <location>
        <begin position="176"/>
        <end position="196"/>
    </location>
</feature>
<feature type="transmembrane region" description="Helical" evidence="1">
    <location>
        <begin position="119"/>
        <end position="138"/>
    </location>
</feature>
<organism evidence="2">
    <name type="scientific">hydrothermal vent metagenome</name>
    <dbReference type="NCBI Taxonomy" id="652676"/>
    <lineage>
        <taxon>unclassified sequences</taxon>
        <taxon>metagenomes</taxon>
        <taxon>ecological metagenomes</taxon>
    </lineage>
</organism>
<feature type="non-terminal residue" evidence="2">
    <location>
        <position position="338"/>
    </location>
</feature>
<keyword evidence="1" id="KW-1133">Transmembrane helix</keyword>
<feature type="transmembrane region" description="Helical" evidence="1">
    <location>
        <begin position="12"/>
        <end position="32"/>
    </location>
</feature>
<dbReference type="EMBL" id="UOGC01000084">
    <property type="protein sequence ID" value="VAX19181.1"/>
    <property type="molecule type" value="Genomic_DNA"/>
</dbReference>
<name>A0A3B1BXE3_9ZZZZ</name>
<evidence type="ECO:0000313" key="2">
    <source>
        <dbReference type="EMBL" id="VAX19181.1"/>
    </source>
</evidence>
<gene>
    <name evidence="2" type="ORF">MNBD_NITROSPINAE01-1422</name>
</gene>
<reference evidence="2" key="1">
    <citation type="submission" date="2018-06" db="EMBL/GenBank/DDBJ databases">
        <authorList>
            <person name="Zhirakovskaya E."/>
        </authorList>
    </citation>
    <scope>NUCLEOTIDE SEQUENCE</scope>
</reference>
<feature type="transmembrane region" description="Helical" evidence="1">
    <location>
        <begin position="70"/>
        <end position="88"/>
    </location>
</feature>